<dbReference type="GO" id="GO:0008270">
    <property type="term" value="F:zinc ion binding"/>
    <property type="evidence" value="ECO:0007669"/>
    <property type="project" value="UniProtKB-KW"/>
</dbReference>
<comment type="caution">
    <text evidence="15">The sequence shown here is derived from an EMBL/GenBank/DDBJ whole genome shotgun (WGS) entry which is preliminary data.</text>
</comment>
<dbReference type="GO" id="GO:0051453">
    <property type="term" value="P:regulation of intracellular pH"/>
    <property type="evidence" value="ECO:0007669"/>
    <property type="project" value="TreeGrafter"/>
</dbReference>
<dbReference type="PANTHER" id="PTHR10110">
    <property type="entry name" value="SODIUM/HYDROGEN EXCHANGER"/>
    <property type="match status" value="1"/>
</dbReference>
<keyword evidence="8 12" id="KW-0472">Membrane</keyword>
<feature type="transmembrane region" description="Helical" evidence="12">
    <location>
        <begin position="324"/>
        <end position="349"/>
    </location>
</feature>
<evidence type="ECO:0000256" key="5">
    <source>
        <dbReference type="ARBA" id="ARBA00022989"/>
    </source>
</evidence>
<dbReference type="InterPro" id="IPR006153">
    <property type="entry name" value="Cation/H_exchanger_TM"/>
</dbReference>
<dbReference type="Pfam" id="PF05741">
    <property type="entry name" value="zf-nanos"/>
    <property type="match status" value="1"/>
</dbReference>
<keyword evidence="10" id="KW-0694">RNA-binding</keyword>
<name>A0A8J2LQN1_9HEXA</name>
<keyword evidence="7" id="KW-0406">Ion transport</keyword>
<evidence type="ECO:0000256" key="7">
    <source>
        <dbReference type="ARBA" id="ARBA00023065"/>
    </source>
</evidence>
<keyword evidence="3" id="KW-1003">Cell membrane</keyword>
<dbReference type="OrthoDB" id="441412at2759"/>
<reference evidence="15" key="1">
    <citation type="submission" date="2021-06" db="EMBL/GenBank/DDBJ databases">
        <authorList>
            <person name="Hodson N. C."/>
            <person name="Mongue J. A."/>
            <person name="Jaron S. K."/>
        </authorList>
    </citation>
    <scope>NUCLEOTIDE SEQUENCE</scope>
</reference>
<dbReference type="GO" id="GO:0003723">
    <property type="term" value="F:RNA binding"/>
    <property type="evidence" value="ECO:0007669"/>
    <property type="project" value="UniProtKB-UniRule"/>
</dbReference>
<feature type="transmembrane region" description="Helical" evidence="12">
    <location>
        <begin position="7"/>
        <end position="25"/>
    </location>
</feature>
<dbReference type="CDD" id="cd00038">
    <property type="entry name" value="CAP_ED"/>
    <property type="match status" value="1"/>
</dbReference>
<feature type="transmembrane region" description="Helical" evidence="12">
    <location>
        <begin position="399"/>
        <end position="429"/>
    </location>
</feature>
<feature type="transmembrane region" description="Helical" evidence="12">
    <location>
        <begin position="435"/>
        <end position="457"/>
    </location>
</feature>
<keyword evidence="10" id="KW-0862">Zinc</keyword>
<comment type="similarity">
    <text evidence="10">Belongs to the nanos family.</text>
</comment>
<keyword evidence="10" id="KW-0479">Metal-binding</keyword>
<organism evidence="15 16">
    <name type="scientific">Allacma fusca</name>
    <dbReference type="NCBI Taxonomy" id="39272"/>
    <lineage>
        <taxon>Eukaryota</taxon>
        <taxon>Metazoa</taxon>
        <taxon>Ecdysozoa</taxon>
        <taxon>Arthropoda</taxon>
        <taxon>Hexapoda</taxon>
        <taxon>Collembola</taxon>
        <taxon>Symphypleona</taxon>
        <taxon>Sminthuridae</taxon>
        <taxon>Allacma</taxon>
    </lineage>
</organism>
<evidence type="ECO:0000259" key="14">
    <source>
        <dbReference type="PROSITE" id="PS51522"/>
    </source>
</evidence>
<keyword evidence="2" id="KW-0813">Transport</keyword>
<evidence type="ECO:0000256" key="10">
    <source>
        <dbReference type="PROSITE-ProRule" id="PRU00855"/>
    </source>
</evidence>
<dbReference type="GO" id="GO:0006417">
    <property type="term" value="P:regulation of translation"/>
    <property type="evidence" value="ECO:0007669"/>
    <property type="project" value="UniProtKB-UniRule"/>
</dbReference>
<evidence type="ECO:0000256" key="2">
    <source>
        <dbReference type="ARBA" id="ARBA00022448"/>
    </source>
</evidence>
<dbReference type="PROSITE" id="PS51522">
    <property type="entry name" value="ZF_NANOS"/>
    <property type="match status" value="1"/>
</dbReference>
<evidence type="ECO:0000256" key="6">
    <source>
        <dbReference type="ARBA" id="ARBA00023053"/>
    </source>
</evidence>
<dbReference type="InterPro" id="IPR024161">
    <property type="entry name" value="Znf_nanos-typ"/>
</dbReference>
<dbReference type="PANTHER" id="PTHR10110:SF86">
    <property type="entry name" value="SODIUM_HYDROGEN EXCHANGER 7"/>
    <property type="match status" value="1"/>
</dbReference>
<evidence type="ECO:0000256" key="12">
    <source>
        <dbReference type="SAM" id="Phobius"/>
    </source>
</evidence>
<dbReference type="InterPro" id="IPR018422">
    <property type="entry name" value="Cation/H_exchanger_CPA1"/>
</dbReference>
<evidence type="ECO:0000259" key="13">
    <source>
        <dbReference type="PROSITE" id="PS50042"/>
    </source>
</evidence>
<protein>
    <submittedName>
        <fullName evidence="15">Uncharacterized protein</fullName>
    </submittedName>
</protein>
<keyword evidence="4 12" id="KW-0812">Transmembrane</keyword>
<evidence type="ECO:0000256" key="4">
    <source>
        <dbReference type="ARBA" id="ARBA00022692"/>
    </source>
</evidence>
<comment type="subcellular location">
    <subcellularLocation>
        <location evidence="1">Cell membrane</location>
        <topology evidence="1">Multi-pass membrane protein</topology>
    </subcellularLocation>
</comment>
<evidence type="ECO:0000256" key="3">
    <source>
        <dbReference type="ARBA" id="ARBA00022475"/>
    </source>
</evidence>
<evidence type="ECO:0000256" key="8">
    <source>
        <dbReference type="ARBA" id="ARBA00023136"/>
    </source>
</evidence>
<dbReference type="Proteomes" id="UP000708208">
    <property type="component" value="Unassembled WGS sequence"/>
</dbReference>
<dbReference type="GO" id="GO:0015386">
    <property type="term" value="F:potassium:proton antiporter activity"/>
    <property type="evidence" value="ECO:0007669"/>
    <property type="project" value="TreeGrafter"/>
</dbReference>
<keyword evidence="5 12" id="KW-1133">Transmembrane helix</keyword>
<feature type="domain" description="Nanos-type" evidence="14">
    <location>
        <begin position="1311"/>
        <end position="1365"/>
    </location>
</feature>
<proteinExistence type="inferred from homology"/>
<dbReference type="EMBL" id="CAJVCH010571276">
    <property type="protein sequence ID" value="CAG7837079.1"/>
    <property type="molecule type" value="Genomic_DNA"/>
</dbReference>
<keyword evidence="16" id="KW-1185">Reference proteome</keyword>
<feature type="transmembrane region" description="Helical" evidence="12">
    <location>
        <begin position="291"/>
        <end position="312"/>
    </location>
</feature>
<sequence>MAIKLTGFNIGWTFALILGIALTGIESYDREIKSLSNTRDKGDLLLKSGVTGYQKILKMDSGNNSRRECEPFNTNHLKFFMSLFCIISFGALSRWILKVTGLPISYTIFVMITGIFLGLGNYVIAQTFWTSGCEDWSMYTRISRMPSQILLYVFLPVLIFEPASTLNPRLLTRSIFQILSIAVPGMLIVTFVLAVICQYVFSEYNWTYTEASFFAAIISGTDPVALISIFKEIRAPEVLKTKIEGESLVNTGVSILLFKIFAGILTSSSSMEGNASEILRRVAQIALGGPAFGYLAAKITGFFLSLIFNDAIVEISITIVAAYLTYYIGDVFLGITGIVPVVALGLAMSSETTSISPEAATQFREFWRILHYLTSTVLLTIVGIAMAESSINSFQLIDLGYLVFLYVALLLIRALVLILLTPLLCYLGYGWTWRHLVVTIWSGIRGAVSVCLALLVFTNPELCHRPQIGSKAAGIVFLTLLINGTTTQALVNAVGLTKISNGRRQHLEKAYEQVIGTQTRTMAALKYDRFLGDSEWEMVQELTAIESPYVKASKIENSTNWSESISKGKFHLGQADNNNIIGRPPNLEDIQKEFQELSEEARLSCLKALHSSFQRQYEEGTVTKRAFKILRDATSAVQENPQGGIIEAKIFSKYWTPHGAFPRLQTYFDRKPLKFPAIQKLVGGQISKQLFLGYDIAQGLTLALEDVIHFLPQIISHPQILKELKASLERERLETIREMGLFQKERPGIAIAHKTRFACRAVLNQMQETLETIKEDGLTDIKENTILVSKLEEKIKRLKNSPHFMSPLLPESLLDHLPFVNGNDAILTYIKKYAKLVSFNSGEKIVETGHCPNGIFIIVSGIVRVNYVPKDATIQKYEKYGIVPNAEIFRDLTFRSETTEFLTTGAIIGEKGVLTGEASCSTMTSQTGISAYHLSQICMKNALGIFADSKHSLISRIWRSYGIKIALAFLPTQPAFALWSLYKIRMHLESSFLANMADGIQILEIPEHTSDVIIIHGQVKDYRTNDVYQAPSLIPQSCSKICRIEGTLVHPRILLHNNFQNETFWHFVLKSNCGISILNTNLLQKMDSGYYIAQNFPPVPVPMESMSSCGDPETQNLSTETVYGYPQFPWVPIITNPSTPVSTQPTEVLCRLPQKGAFASSEYLYLQPRPNMAYYLDVCPNQCCPSTIFEVPVNSGGVFSPAKTPSCCGKRHTPNLETVPEEMEDGVADDYVNILETCGNFQNIPMPEPDFDKTAEKSCQTDFRDEDPSKASSSVPINESRIPVDIKVLFDPKVEKKAPVVKRTSKTSQGYCKFCRSNGEPFDVFSSHVFKNHLNETMCPILRKYVCPLCGKTGTEAHTQKYCSKATEQDFCHTRFYRKSLSKLGDTLLEVLLSRSQIFFRFKDPVGSERLGFKKVPGSQKEWEAWIRIRTRIVRHGH</sequence>
<evidence type="ECO:0000313" key="16">
    <source>
        <dbReference type="Proteomes" id="UP000708208"/>
    </source>
</evidence>
<evidence type="ECO:0000256" key="1">
    <source>
        <dbReference type="ARBA" id="ARBA00004651"/>
    </source>
</evidence>
<accession>A0A8J2LQN1</accession>
<feature type="transmembrane region" description="Helical" evidence="12">
    <location>
        <begin position="149"/>
        <end position="166"/>
    </location>
</feature>
<feature type="transmembrane region" description="Helical" evidence="12">
    <location>
        <begin position="79"/>
        <end position="97"/>
    </location>
</feature>
<feature type="transmembrane region" description="Helical" evidence="12">
    <location>
        <begin position="178"/>
        <end position="201"/>
    </location>
</feature>
<keyword evidence="10" id="KW-0863">Zinc-finger</keyword>
<gene>
    <name evidence="15" type="ORF">AFUS01_LOCUS46245</name>
</gene>
<feature type="region of interest" description="Disordered" evidence="11">
    <location>
        <begin position="1257"/>
        <end position="1276"/>
    </location>
</feature>
<evidence type="ECO:0000256" key="11">
    <source>
        <dbReference type="SAM" id="MobiDB-lite"/>
    </source>
</evidence>
<keyword evidence="10" id="KW-0810">Translation regulation</keyword>
<feature type="transmembrane region" description="Helical" evidence="12">
    <location>
        <begin position="104"/>
        <end position="129"/>
    </location>
</feature>
<keyword evidence="6" id="KW-0915">Sodium</keyword>
<evidence type="ECO:0000256" key="9">
    <source>
        <dbReference type="ARBA" id="ARBA00023201"/>
    </source>
</evidence>
<dbReference type="GO" id="GO:0015385">
    <property type="term" value="F:sodium:proton antiporter activity"/>
    <property type="evidence" value="ECO:0007669"/>
    <property type="project" value="InterPro"/>
</dbReference>
<dbReference type="GO" id="GO:0005886">
    <property type="term" value="C:plasma membrane"/>
    <property type="evidence" value="ECO:0007669"/>
    <property type="project" value="UniProtKB-SubCell"/>
</dbReference>
<dbReference type="GO" id="GO:0098719">
    <property type="term" value="P:sodium ion import across plasma membrane"/>
    <property type="evidence" value="ECO:0007669"/>
    <property type="project" value="TreeGrafter"/>
</dbReference>
<evidence type="ECO:0000313" key="15">
    <source>
        <dbReference type="EMBL" id="CAG7837079.1"/>
    </source>
</evidence>
<feature type="transmembrane region" description="Helical" evidence="12">
    <location>
        <begin position="251"/>
        <end position="271"/>
    </location>
</feature>
<feature type="transmembrane region" description="Helical" evidence="12">
    <location>
        <begin position="213"/>
        <end position="230"/>
    </location>
</feature>
<dbReference type="InterPro" id="IPR000595">
    <property type="entry name" value="cNMP-bd_dom"/>
</dbReference>
<feature type="transmembrane region" description="Helical" evidence="12">
    <location>
        <begin position="369"/>
        <end position="387"/>
    </location>
</feature>
<dbReference type="Pfam" id="PF00999">
    <property type="entry name" value="Na_H_Exchanger"/>
    <property type="match status" value="1"/>
</dbReference>
<keyword evidence="9" id="KW-0739">Sodium transport</keyword>
<dbReference type="PROSITE" id="PS50042">
    <property type="entry name" value="CNMP_BINDING_3"/>
    <property type="match status" value="1"/>
</dbReference>
<feature type="domain" description="Cyclic nucleotide-binding" evidence="13">
    <location>
        <begin position="818"/>
        <end position="960"/>
    </location>
</feature>